<dbReference type="Gene3D" id="3.40.47.10">
    <property type="match status" value="1"/>
</dbReference>
<reference evidence="2" key="1">
    <citation type="submission" date="2020-11" db="EMBL/GenBank/DDBJ databases">
        <authorList>
            <person name="Tran Van P."/>
        </authorList>
    </citation>
    <scope>NUCLEOTIDE SEQUENCE</scope>
</reference>
<dbReference type="EMBL" id="OC866277">
    <property type="protein sequence ID" value="CAD7632868.1"/>
    <property type="molecule type" value="Genomic_DNA"/>
</dbReference>
<proteinExistence type="predicted"/>
<dbReference type="Proteomes" id="UP000759131">
    <property type="component" value="Unassembled WGS sequence"/>
</dbReference>
<evidence type="ECO:0000313" key="2">
    <source>
        <dbReference type="EMBL" id="CAD7632868.1"/>
    </source>
</evidence>
<gene>
    <name evidence="2" type="ORF">OSB1V03_LOCUS13269</name>
</gene>
<evidence type="ECO:0000259" key="1">
    <source>
        <dbReference type="Pfam" id="PF00109"/>
    </source>
</evidence>
<keyword evidence="3" id="KW-1185">Reference proteome</keyword>
<sequence>MNKIASNIIYNMSANDIVISGMSGRFPLSDNTDELAKNLYEGVDMVTGDDTRWPIDLYDMNPRMGKIIEFNRFDVTFFGLPDRLTRCPEMAWIVPE</sequence>
<protein>
    <recommendedName>
        <fullName evidence="1">Beta-ketoacyl synthase-like N-terminal domain-containing protein</fullName>
    </recommendedName>
</protein>
<dbReference type="OrthoDB" id="6538045at2759"/>
<evidence type="ECO:0000313" key="3">
    <source>
        <dbReference type="Proteomes" id="UP000759131"/>
    </source>
</evidence>
<name>A0A7R9L169_9ACAR</name>
<accession>A0A7R9L169</accession>
<dbReference type="GO" id="GO:0016746">
    <property type="term" value="F:acyltransferase activity"/>
    <property type="evidence" value="ECO:0007669"/>
    <property type="project" value="InterPro"/>
</dbReference>
<dbReference type="Pfam" id="PF00109">
    <property type="entry name" value="ketoacyl-synt"/>
    <property type="match status" value="1"/>
</dbReference>
<feature type="domain" description="Beta-ketoacyl synthase-like N-terminal" evidence="1">
    <location>
        <begin position="15"/>
        <end position="83"/>
    </location>
</feature>
<dbReference type="InterPro" id="IPR016039">
    <property type="entry name" value="Thiolase-like"/>
</dbReference>
<dbReference type="AlphaFoldDB" id="A0A7R9L169"/>
<dbReference type="InterPro" id="IPR014030">
    <property type="entry name" value="Ketoacyl_synth_N"/>
</dbReference>
<dbReference type="SUPFAM" id="SSF53901">
    <property type="entry name" value="Thiolase-like"/>
    <property type="match status" value="1"/>
</dbReference>
<organism evidence="2">
    <name type="scientific">Medioppia subpectinata</name>
    <dbReference type="NCBI Taxonomy" id="1979941"/>
    <lineage>
        <taxon>Eukaryota</taxon>
        <taxon>Metazoa</taxon>
        <taxon>Ecdysozoa</taxon>
        <taxon>Arthropoda</taxon>
        <taxon>Chelicerata</taxon>
        <taxon>Arachnida</taxon>
        <taxon>Acari</taxon>
        <taxon>Acariformes</taxon>
        <taxon>Sarcoptiformes</taxon>
        <taxon>Oribatida</taxon>
        <taxon>Brachypylina</taxon>
        <taxon>Oppioidea</taxon>
        <taxon>Oppiidae</taxon>
        <taxon>Medioppia</taxon>
    </lineage>
</organism>
<dbReference type="EMBL" id="CAJPIZ010011702">
    <property type="protein sequence ID" value="CAG2113298.1"/>
    <property type="molecule type" value="Genomic_DNA"/>
</dbReference>